<sequence>MTGTDRVGIAIVGVGGAVATTAIAGMELLTEHSLPEQHRRLMGWLGAGGVRPVAGNELFRG</sequence>
<proteinExistence type="predicted"/>
<comment type="caution">
    <text evidence="2">The sequence shown here is derived from an EMBL/GenBank/DDBJ whole genome shotgun (WGS) entry which is preliminary data.</text>
</comment>
<dbReference type="RefSeq" id="WP_169345028.1">
    <property type="nucleotide sequence ID" value="NZ_JABBJJ010000047.1"/>
</dbReference>
<keyword evidence="3" id="KW-1185">Reference proteome</keyword>
<keyword evidence="1" id="KW-0472">Membrane</keyword>
<dbReference type="InterPro" id="IPR036291">
    <property type="entry name" value="NAD(P)-bd_dom_sf"/>
</dbReference>
<dbReference type="AlphaFoldDB" id="A0A848LFG0"/>
<keyword evidence="1" id="KW-0812">Transmembrane</keyword>
<organism evidence="2 3">
    <name type="scientific">Pyxidicoccus fallax</name>
    <dbReference type="NCBI Taxonomy" id="394095"/>
    <lineage>
        <taxon>Bacteria</taxon>
        <taxon>Pseudomonadati</taxon>
        <taxon>Myxococcota</taxon>
        <taxon>Myxococcia</taxon>
        <taxon>Myxococcales</taxon>
        <taxon>Cystobacterineae</taxon>
        <taxon>Myxococcaceae</taxon>
        <taxon>Pyxidicoccus</taxon>
    </lineage>
</organism>
<dbReference type="SUPFAM" id="SSF51735">
    <property type="entry name" value="NAD(P)-binding Rossmann-fold domains"/>
    <property type="match status" value="1"/>
</dbReference>
<dbReference type="EMBL" id="JABBJJ010000047">
    <property type="protein sequence ID" value="NMO15763.1"/>
    <property type="molecule type" value="Genomic_DNA"/>
</dbReference>
<evidence type="ECO:0000256" key="1">
    <source>
        <dbReference type="SAM" id="Phobius"/>
    </source>
</evidence>
<evidence type="ECO:0000313" key="3">
    <source>
        <dbReference type="Proteomes" id="UP000518300"/>
    </source>
</evidence>
<dbReference type="Proteomes" id="UP000518300">
    <property type="component" value="Unassembled WGS sequence"/>
</dbReference>
<feature type="transmembrane region" description="Helical" evidence="1">
    <location>
        <begin position="6"/>
        <end position="30"/>
    </location>
</feature>
<reference evidence="2 3" key="1">
    <citation type="submission" date="2020-04" db="EMBL/GenBank/DDBJ databases">
        <title>Draft genome of Pyxidicoccus fallax type strain.</title>
        <authorList>
            <person name="Whitworth D.E."/>
        </authorList>
    </citation>
    <scope>NUCLEOTIDE SEQUENCE [LARGE SCALE GENOMIC DNA]</scope>
    <source>
        <strain evidence="2 3">DSM 14698</strain>
    </source>
</reference>
<accession>A0A848LFG0</accession>
<evidence type="ECO:0000313" key="2">
    <source>
        <dbReference type="EMBL" id="NMO15763.1"/>
    </source>
</evidence>
<name>A0A848LFG0_9BACT</name>
<gene>
    <name evidence="2" type="ORF">HG543_13000</name>
</gene>
<protein>
    <submittedName>
        <fullName evidence="2">Uncharacterized protein</fullName>
    </submittedName>
</protein>
<keyword evidence="1" id="KW-1133">Transmembrane helix</keyword>